<dbReference type="RefSeq" id="WP_147055523.1">
    <property type="nucleotide sequence ID" value="NZ_CP042437.1"/>
</dbReference>
<keyword evidence="1" id="KW-0472">Membrane</keyword>
<evidence type="ECO:0000256" key="1">
    <source>
        <dbReference type="SAM" id="Phobius"/>
    </source>
</evidence>
<protein>
    <submittedName>
        <fullName evidence="2">Uncharacterized protein</fullName>
    </submittedName>
</protein>
<gene>
    <name evidence="2" type="ORF">FSB76_17470</name>
</gene>
<keyword evidence="3" id="KW-1185">Reference proteome</keyword>
<feature type="transmembrane region" description="Helical" evidence="1">
    <location>
        <begin position="45"/>
        <end position="62"/>
    </location>
</feature>
<keyword evidence="1" id="KW-1133">Transmembrane helix</keyword>
<feature type="transmembrane region" description="Helical" evidence="1">
    <location>
        <begin position="74"/>
        <end position="91"/>
    </location>
</feature>
<evidence type="ECO:0000313" key="3">
    <source>
        <dbReference type="Proteomes" id="UP000321362"/>
    </source>
</evidence>
<feature type="transmembrane region" description="Helical" evidence="1">
    <location>
        <begin position="20"/>
        <end position="38"/>
    </location>
</feature>
<dbReference type="KEGG" id="mgk:FSB76_17470"/>
<keyword evidence="1" id="KW-0812">Transmembrane</keyword>
<organism evidence="2 3">
    <name type="scientific">Mucilaginibacter ginsenosidivorax</name>
    <dbReference type="NCBI Taxonomy" id="862126"/>
    <lineage>
        <taxon>Bacteria</taxon>
        <taxon>Pseudomonadati</taxon>
        <taxon>Bacteroidota</taxon>
        <taxon>Sphingobacteriia</taxon>
        <taxon>Sphingobacteriales</taxon>
        <taxon>Sphingobacteriaceae</taxon>
        <taxon>Mucilaginibacter</taxon>
    </lineage>
</organism>
<reference evidence="2 3" key="1">
    <citation type="journal article" date="2013" name="J. Microbiol.">
        <title>Mucilaginibacter ginsenosidivorax sp. nov., with ginsenoside converting activity isolated from sediment.</title>
        <authorList>
            <person name="Kim J.K."/>
            <person name="Choi T.E."/>
            <person name="Liu Q.M."/>
            <person name="Park H.Y."/>
            <person name="Yi T.H."/>
            <person name="Yoon M.H."/>
            <person name="Kim S.C."/>
            <person name="Im W.T."/>
        </authorList>
    </citation>
    <scope>NUCLEOTIDE SEQUENCE [LARGE SCALE GENOMIC DNA]</scope>
    <source>
        <strain evidence="2 3">KHI28</strain>
    </source>
</reference>
<dbReference type="Proteomes" id="UP000321362">
    <property type="component" value="Chromosome"/>
</dbReference>
<sequence>MLPDEVYKRRPNHNNTPESITLIIANFIVFAVATQLFVSATKIHTFFWVIVGALAVYNFFNIRKYREDYNKAQVIAYVLSLIIMVIFFFVMRGRS</sequence>
<dbReference type="EMBL" id="CP042437">
    <property type="protein sequence ID" value="QEC77642.1"/>
    <property type="molecule type" value="Genomic_DNA"/>
</dbReference>
<evidence type="ECO:0000313" key="2">
    <source>
        <dbReference type="EMBL" id="QEC77642.1"/>
    </source>
</evidence>
<dbReference type="OrthoDB" id="798550at2"/>
<accession>A0A5B8W3X1</accession>
<dbReference type="AlphaFoldDB" id="A0A5B8W3X1"/>
<name>A0A5B8W3X1_9SPHI</name>
<proteinExistence type="predicted"/>